<proteinExistence type="inferred from homology"/>
<dbReference type="EMBL" id="KN122275">
    <property type="protein sequence ID" value="KFO31469.1"/>
    <property type="molecule type" value="Genomic_DNA"/>
</dbReference>
<feature type="compositionally biased region" description="Polar residues" evidence="5">
    <location>
        <begin position="205"/>
        <end position="214"/>
    </location>
</feature>
<dbReference type="GO" id="GO:0005840">
    <property type="term" value="C:ribosome"/>
    <property type="evidence" value="ECO:0007669"/>
    <property type="project" value="UniProtKB-KW"/>
</dbReference>
<dbReference type="GO" id="GO:0006412">
    <property type="term" value="P:translation"/>
    <property type="evidence" value="ECO:0007669"/>
    <property type="project" value="InterPro"/>
</dbReference>
<dbReference type="Gene3D" id="3.15.20.10">
    <property type="entry name" value="Bactericidal permeability-increasing protein, domain 2"/>
    <property type="match status" value="1"/>
</dbReference>
<dbReference type="InterPro" id="IPR002222">
    <property type="entry name" value="Ribosomal_uS19"/>
</dbReference>
<dbReference type="Pfam" id="PF01273">
    <property type="entry name" value="LBP_BPI_CETP"/>
    <property type="match status" value="1"/>
</dbReference>
<dbReference type="SUPFAM" id="SSF55394">
    <property type="entry name" value="Bactericidal permeability-increasing protein, BPI"/>
    <property type="match status" value="2"/>
</dbReference>
<evidence type="ECO:0000256" key="5">
    <source>
        <dbReference type="SAM" id="MobiDB-lite"/>
    </source>
</evidence>
<accession>A0A091DH52</accession>
<comment type="similarity">
    <text evidence="1">Belongs to the universal ribosomal protein uS19 family.</text>
</comment>
<evidence type="ECO:0000256" key="1">
    <source>
        <dbReference type="ARBA" id="ARBA00007345"/>
    </source>
</evidence>
<dbReference type="InterPro" id="IPR001124">
    <property type="entry name" value="Lipid-bd_serum_glycop_C"/>
</dbReference>
<dbReference type="PANTHER" id="PTHR47395:SF1">
    <property type="entry name" value="BPI FOLD-CONTAINING FAMILY B MEMBER 1"/>
    <property type="match status" value="1"/>
</dbReference>
<keyword evidence="2" id="KW-0689">Ribosomal protein</keyword>
<dbReference type="InterPro" id="IPR017943">
    <property type="entry name" value="Bactericidal_perm-incr_a/b_dom"/>
</dbReference>
<dbReference type="CDD" id="cd00025">
    <property type="entry name" value="BPI1"/>
    <property type="match status" value="1"/>
</dbReference>
<dbReference type="Proteomes" id="UP000028990">
    <property type="component" value="Unassembled WGS sequence"/>
</dbReference>
<evidence type="ECO:0000256" key="2">
    <source>
        <dbReference type="ARBA" id="ARBA00022980"/>
    </source>
</evidence>
<dbReference type="SMART" id="SM00328">
    <property type="entry name" value="BPI1"/>
    <property type="match status" value="1"/>
</dbReference>
<sequence length="1514" mass="164738">MARGPRAEALSPKPNASSEVDPSTPSKVQMDAGWCVAFVSLFLCFVFPTGFEPDTHRDTSFSDKLARWRKVEQQKQTCLKCAYHRVDLNQLLDKSYECLKQLYSAQQWRRLSCSLRRKQHSPLRHLREPKKEAAPMEKPEAVNLHLWDMIILPEKAGSMVGVCNGKAFIQVEAKPELIGHHLDELSITHKPVNTAGLASGPPTLHASSPLSSHPANKDISVPQKGTPVDVEGRCLQQYHGCVSDDFGRYRTQQERTLSADRRGSSSLYNALSFPPIAAKDSASVVSVPILSAWDTATAVRRERQFRNLRDYAFVAVISKAITALTQNQNRWRLRSDTVGELQDRPPATGCSQTPEKMAGPWTLSLLCGLLAATLAEATLSPAAVLTLGPEVIKEQLTQKLEDHNATTILQQLPLLSAMREKPARNFPLLINLMNTILKSIIWLKVTSASILQLQVQPSTSYQEIMVKIPLNMVAGLNTPLVKTIVEFHMESEAQALVRVERSDSGPSRPVLRECSSSGSSLRIRLLHRLSILVNSLAKKVMNLLVPALPKMVKTELCPVIEAAFDDMYADLLKLVKVPIPLGPGGLQFDPLSPTIEKNVIQLNLEAKVLDSKGKVTIRFNSSETSLTVPVPANAAFSLIVRQDVVNAMVATLLPSEKIVILLDYVLPELARELKSSLEKISKQIADRLDNTQMVETVTQEVPYLHLTPGSTKAAQQIVMDIFATNRDRRPLFTLGIEANSEVQFYSEGDRLMLNFNGISFDRIQLMNSDIDIFNPELLKDVISKILQAELLPNQNSKLRTGIPVSIVSALGYEEAHWSSAQTPTVQTRKWRSGQNTHREVVQPCNGEGDSKPIGPEQEGSAAPGVTAVLGAAASFPRGGPLLSLRVSEDQLERGQNDRFFTFVLFPLAIEDAKGPKVTLNVMSRVTLQTLPLTPGAEAQAHFHTVAQPSVALDDLQYYVTTTEFSDGAILMRMQVSATRMWMLWALATMLATQAGALDVLEPPPVGSLPSPLSSVQYVEPPPVPLPSELLFRSPSAQNSFPPSKKSPKTPEGQCAPASKYFLSAEKINEYLNATIPLEVEKLVKCGKVNLIGALGEVINMMENTGVLELLDVTSLLEMGDGGIGGIIGLNSKGDKSPKLPSLSKVGETADNLGVGSLLSSGAGQSPIKGLLDSAQLPNLQPVNDVAGSAKNLKDSALGKVKDVLPAEATKAFKSALGNIELKEVLLGLNVDSVNTVDLNTTITDDEIDVKTKAVATIGGKGVAGPVINIVGFEVHLEINLKIAASTNNTQCISLDIEETNINTNKVTLRILETLTDTASLPVSLPLKDTVPKVLSVELQKNVDNSESCGIVLSDFNECKNSTGLFQFRIKSAKTEAKGLSILYCVEALFNKTAVPVPGGRLPPHPKEANVSIILSSTMIKTVVRQNAKLSSAKSGDLEAKISKTTFNFQKDSVQVVYWTTIKRDGESFAKGKSKDTVQDVMLKVQKHFVFHLTGGSCGSKLKTGNILKESENIL</sequence>
<evidence type="ECO:0000313" key="8">
    <source>
        <dbReference type="Proteomes" id="UP000028990"/>
    </source>
</evidence>
<dbReference type="InterPro" id="IPR017942">
    <property type="entry name" value="Lipid-bd_serum_glycop_N"/>
</dbReference>
<evidence type="ECO:0000259" key="6">
    <source>
        <dbReference type="SMART" id="SM00328"/>
    </source>
</evidence>
<evidence type="ECO:0000256" key="3">
    <source>
        <dbReference type="ARBA" id="ARBA00023274"/>
    </source>
</evidence>
<dbReference type="Pfam" id="PF02886">
    <property type="entry name" value="LBP_BPI_CETP_C"/>
    <property type="match status" value="1"/>
</dbReference>
<feature type="compositionally biased region" description="Polar residues" evidence="5">
    <location>
        <begin position="823"/>
        <end position="835"/>
    </location>
</feature>
<dbReference type="GO" id="GO:1990904">
    <property type="term" value="C:ribonucleoprotein complex"/>
    <property type="evidence" value="ECO:0007669"/>
    <property type="project" value="UniProtKB-KW"/>
</dbReference>
<evidence type="ECO:0000313" key="7">
    <source>
        <dbReference type="EMBL" id="KFO31469.1"/>
    </source>
</evidence>
<dbReference type="GO" id="GO:0003735">
    <property type="term" value="F:structural constituent of ribosome"/>
    <property type="evidence" value="ECO:0007669"/>
    <property type="project" value="InterPro"/>
</dbReference>
<feature type="region of interest" description="Disordered" evidence="5">
    <location>
        <begin position="193"/>
        <end position="225"/>
    </location>
</feature>
<dbReference type="GO" id="GO:0008289">
    <property type="term" value="F:lipid binding"/>
    <property type="evidence" value="ECO:0007669"/>
    <property type="project" value="InterPro"/>
</dbReference>
<keyword evidence="3" id="KW-0687">Ribonucleoprotein</keyword>
<dbReference type="Gene3D" id="3.15.10.10">
    <property type="entry name" value="Bactericidal permeability-increasing protein, domain 1"/>
    <property type="match status" value="1"/>
</dbReference>
<gene>
    <name evidence="7" type="ORF">H920_07111</name>
</gene>
<feature type="region of interest" description="Disordered" evidence="5">
    <location>
        <begin position="823"/>
        <end position="859"/>
    </location>
</feature>
<protein>
    <recommendedName>
        <fullName evidence="4">40S ribosomal protein S15</fullName>
    </recommendedName>
</protein>
<dbReference type="SUPFAM" id="SSF54570">
    <property type="entry name" value="Ribosomal protein S19"/>
    <property type="match status" value="1"/>
</dbReference>
<dbReference type="Pfam" id="PF00203">
    <property type="entry name" value="Ribosomal_S19"/>
    <property type="match status" value="1"/>
</dbReference>
<feature type="compositionally biased region" description="Polar residues" evidence="5">
    <location>
        <begin position="14"/>
        <end position="24"/>
    </location>
</feature>
<feature type="region of interest" description="Disordered" evidence="5">
    <location>
        <begin position="1"/>
        <end position="24"/>
    </location>
</feature>
<dbReference type="eggNOG" id="ENOG502TKQD">
    <property type="taxonomic scope" value="Eukaryota"/>
</dbReference>
<organism evidence="7 8">
    <name type="scientific">Fukomys damarensis</name>
    <name type="common">Damaraland mole rat</name>
    <name type="synonym">Cryptomys damarensis</name>
    <dbReference type="NCBI Taxonomy" id="885580"/>
    <lineage>
        <taxon>Eukaryota</taxon>
        <taxon>Metazoa</taxon>
        <taxon>Chordata</taxon>
        <taxon>Craniata</taxon>
        <taxon>Vertebrata</taxon>
        <taxon>Euteleostomi</taxon>
        <taxon>Mammalia</taxon>
        <taxon>Eutheria</taxon>
        <taxon>Euarchontoglires</taxon>
        <taxon>Glires</taxon>
        <taxon>Rodentia</taxon>
        <taxon>Hystricomorpha</taxon>
        <taxon>Bathyergidae</taxon>
        <taxon>Fukomys</taxon>
    </lineage>
</organism>
<dbReference type="GO" id="GO:0034144">
    <property type="term" value="P:negative regulation of toll-like receptor 4 signaling pathway"/>
    <property type="evidence" value="ECO:0007669"/>
    <property type="project" value="TreeGrafter"/>
</dbReference>
<dbReference type="PANTHER" id="PTHR47395">
    <property type="entry name" value="BPI FOLD-CONTAINING FAMILY B MEMBER 1"/>
    <property type="match status" value="1"/>
</dbReference>
<reference evidence="7 8" key="1">
    <citation type="submission" date="2013-11" db="EMBL/GenBank/DDBJ databases">
        <title>The Damaraland mole rat (Fukomys damarensis) genome and evolution of African mole rats.</title>
        <authorList>
            <person name="Gladyshev V.N."/>
            <person name="Fang X."/>
        </authorList>
    </citation>
    <scope>NUCLEOTIDE SEQUENCE [LARGE SCALE GENOMIC DNA]</scope>
    <source>
        <tissue evidence="7">Liver</tissue>
    </source>
</reference>
<name>A0A091DH52_FUKDA</name>
<dbReference type="GO" id="GO:0070062">
    <property type="term" value="C:extracellular exosome"/>
    <property type="evidence" value="ECO:0007669"/>
    <property type="project" value="TreeGrafter"/>
</dbReference>
<dbReference type="InterPro" id="IPR023575">
    <property type="entry name" value="Ribosomal_uS19_SF"/>
</dbReference>
<feature type="domain" description="Lipid-binding serum glycoprotein N-terminal" evidence="6">
    <location>
        <begin position="392"/>
        <end position="613"/>
    </location>
</feature>
<dbReference type="GO" id="GO:0002227">
    <property type="term" value="P:innate immune response in mucosa"/>
    <property type="evidence" value="ECO:0007669"/>
    <property type="project" value="TreeGrafter"/>
</dbReference>
<evidence type="ECO:0000256" key="4">
    <source>
        <dbReference type="ARBA" id="ARBA00035469"/>
    </source>
</evidence>
<keyword evidence="8" id="KW-1185">Reference proteome</keyword>
<dbReference type="STRING" id="885580.ENSFDAP00000017619"/>
<dbReference type="Gene3D" id="3.30.860.10">
    <property type="entry name" value="30s Ribosomal Protein S19, Chain A"/>
    <property type="match status" value="1"/>
</dbReference>
<dbReference type="InterPro" id="IPR021193">
    <property type="entry name" value="Bpifb1"/>
</dbReference>